<evidence type="ECO:0000256" key="5">
    <source>
        <dbReference type="SAM" id="SignalP"/>
    </source>
</evidence>
<sequence length="482" mass="53674" precursor="true">MPRLVLILFVGFSALMCADPGFAADVPNIVLVMPDDMGWGDIGAHGNPLIKTPNLDRLHGESLRFTDFHVSPTCAPTRSALLTGRHEFKNGVTHTINERERLTLDAVTLAQVLKTAGYTTGIFGKWHLGDDDPHQPFNRGFDETFIHGCGGIGQSYPGTCGDFPGNEYFNPVVRHNGTPVRTDGYCTDVFFHRALDWMSDRGSEAKPFFAYITPNAPHSPLISPGHQYDELYEGKEINGKKLADKDVAYYSMITNIDENLGKLMGMLKTRNLEQNTLLIFMSDNGGTHTRLYSGGFRGQKVMPYYGGTHSPAFWRWPARISGGQDCRAMTAHIDILPTLMEVTGAKWTDPLRKQVEGRSLAPLLKDPGAEWADRTLVTHAGRWPKGQVAESKYRQCAIRNTRFTLVNNVELYDLVADPGQTMNVISEHPQVVAELQKAYDQWWSDIQPLLVNEDAPVPAVNPYKELYERTLGKANQAAPQGR</sequence>
<evidence type="ECO:0000313" key="7">
    <source>
        <dbReference type="EMBL" id="QDT56611.1"/>
    </source>
</evidence>
<dbReference type="InterPro" id="IPR000917">
    <property type="entry name" value="Sulfatase_N"/>
</dbReference>
<feature type="domain" description="Sulfatase N-terminal" evidence="6">
    <location>
        <begin position="27"/>
        <end position="344"/>
    </location>
</feature>
<organism evidence="7 8">
    <name type="scientific">Caulifigura coniformis</name>
    <dbReference type="NCBI Taxonomy" id="2527983"/>
    <lineage>
        <taxon>Bacteria</taxon>
        <taxon>Pseudomonadati</taxon>
        <taxon>Planctomycetota</taxon>
        <taxon>Planctomycetia</taxon>
        <taxon>Planctomycetales</taxon>
        <taxon>Planctomycetaceae</taxon>
        <taxon>Caulifigura</taxon>
    </lineage>
</organism>
<protein>
    <submittedName>
        <fullName evidence="7">Arylsulfatase</fullName>
        <ecNumber evidence="7">3.1.6.1</ecNumber>
    </submittedName>
</protein>
<keyword evidence="8" id="KW-1185">Reference proteome</keyword>
<dbReference type="EC" id="3.1.6.1" evidence="7"/>
<dbReference type="KEGG" id="ccos:Pan44_46680"/>
<name>A0A517SKG6_9PLAN</name>
<comment type="similarity">
    <text evidence="1">Belongs to the sulfatase family.</text>
</comment>
<evidence type="ECO:0000256" key="4">
    <source>
        <dbReference type="ARBA" id="ARBA00022837"/>
    </source>
</evidence>
<dbReference type="Proteomes" id="UP000315700">
    <property type="component" value="Chromosome"/>
</dbReference>
<dbReference type="GO" id="GO:0046872">
    <property type="term" value="F:metal ion binding"/>
    <property type="evidence" value="ECO:0007669"/>
    <property type="project" value="UniProtKB-KW"/>
</dbReference>
<dbReference type="OrthoDB" id="9783154at2"/>
<evidence type="ECO:0000259" key="6">
    <source>
        <dbReference type="Pfam" id="PF00884"/>
    </source>
</evidence>
<dbReference type="AlphaFoldDB" id="A0A517SKG6"/>
<dbReference type="EMBL" id="CP036271">
    <property type="protein sequence ID" value="QDT56611.1"/>
    <property type="molecule type" value="Genomic_DNA"/>
</dbReference>
<feature type="signal peptide" evidence="5">
    <location>
        <begin position="1"/>
        <end position="23"/>
    </location>
</feature>
<dbReference type="Pfam" id="PF00884">
    <property type="entry name" value="Sulfatase"/>
    <property type="match status" value="1"/>
</dbReference>
<reference evidence="7 8" key="1">
    <citation type="submission" date="2019-02" db="EMBL/GenBank/DDBJ databases">
        <title>Deep-cultivation of Planctomycetes and their phenomic and genomic characterization uncovers novel biology.</title>
        <authorList>
            <person name="Wiegand S."/>
            <person name="Jogler M."/>
            <person name="Boedeker C."/>
            <person name="Pinto D."/>
            <person name="Vollmers J."/>
            <person name="Rivas-Marin E."/>
            <person name="Kohn T."/>
            <person name="Peeters S.H."/>
            <person name="Heuer A."/>
            <person name="Rast P."/>
            <person name="Oberbeckmann S."/>
            <person name="Bunk B."/>
            <person name="Jeske O."/>
            <person name="Meyerdierks A."/>
            <person name="Storesund J.E."/>
            <person name="Kallscheuer N."/>
            <person name="Luecker S."/>
            <person name="Lage O.M."/>
            <person name="Pohl T."/>
            <person name="Merkel B.J."/>
            <person name="Hornburger P."/>
            <person name="Mueller R.-W."/>
            <person name="Bruemmer F."/>
            <person name="Labrenz M."/>
            <person name="Spormann A.M."/>
            <person name="Op den Camp H."/>
            <person name="Overmann J."/>
            <person name="Amann R."/>
            <person name="Jetten M.S.M."/>
            <person name="Mascher T."/>
            <person name="Medema M.H."/>
            <person name="Devos D.P."/>
            <person name="Kaster A.-K."/>
            <person name="Ovreas L."/>
            <person name="Rohde M."/>
            <person name="Galperin M.Y."/>
            <person name="Jogler C."/>
        </authorList>
    </citation>
    <scope>NUCLEOTIDE SEQUENCE [LARGE SCALE GENOMIC DNA]</scope>
    <source>
        <strain evidence="7 8">Pan44</strain>
    </source>
</reference>
<keyword evidence="2" id="KW-0479">Metal-binding</keyword>
<dbReference type="InterPro" id="IPR050738">
    <property type="entry name" value="Sulfatase"/>
</dbReference>
<proteinExistence type="inferred from homology"/>
<dbReference type="InterPro" id="IPR017850">
    <property type="entry name" value="Alkaline_phosphatase_core_sf"/>
</dbReference>
<evidence type="ECO:0000256" key="1">
    <source>
        <dbReference type="ARBA" id="ARBA00008779"/>
    </source>
</evidence>
<dbReference type="InterPro" id="IPR024607">
    <property type="entry name" value="Sulfatase_CS"/>
</dbReference>
<dbReference type="RefSeq" id="WP_145034066.1">
    <property type="nucleotide sequence ID" value="NZ_CP036271.1"/>
</dbReference>
<dbReference type="PANTHER" id="PTHR42693:SF53">
    <property type="entry name" value="ENDO-4-O-SULFATASE"/>
    <property type="match status" value="1"/>
</dbReference>
<feature type="chain" id="PRO_5022178748" evidence="5">
    <location>
        <begin position="24"/>
        <end position="482"/>
    </location>
</feature>
<gene>
    <name evidence="7" type="primary">atsA_34</name>
    <name evidence="7" type="ORF">Pan44_46680</name>
</gene>
<dbReference type="CDD" id="cd16146">
    <property type="entry name" value="ARS_like"/>
    <property type="match status" value="1"/>
</dbReference>
<dbReference type="InParanoid" id="A0A517SKG6"/>
<dbReference type="PANTHER" id="PTHR42693">
    <property type="entry name" value="ARYLSULFATASE FAMILY MEMBER"/>
    <property type="match status" value="1"/>
</dbReference>
<dbReference type="GO" id="GO:0004065">
    <property type="term" value="F:arylsulfatase activity"/>
    <property type="evidence" value="ECO:0007669"/>
    <property type="project" value="UniProtKB-EC"/>
</dbReference>
<keyword evidence="5" id="KW-0732">Signal</keyword>
<dbReference type="SUPFAM" id="SSF53649">
    <property type="entry name" value="Alkaline phosphatase-like"/>
    <property type="match status" value="1"/>
</dbReference>
<dbReference type="Gene3D" id="3.40.720.10">
    <property type="entry name" value="Alkaline Phosphatase, subunit A"/>
    <property type="match status" value="1"/>
</dbReference>
<evidence type="ECO:0000256" key="3">
    <source>
        <dbReference type="ARBA" id="ARBA00022801"/>
    </source>
</evidence>
<evidence type="ECO:0000313" key="8">
    <source>
        <dbReference type="Proteomes" id="UP000315700"/>
    </source>
</evidence>
<accession>A0A517SKG6</accession>
<dbReference type="PROSITE" id="PS00523">
    <property type="entry name" value="SULFATASE_1"/>
    <property type="match status" value="1"/>
</dbReference>
<dbReference type="Gene3D" id="3.30.1120.10">
    <property type="match status" value="1"/>
</dbReference>
<keyword evidence="4" id="KW-0106">Calcium</keyword>
<keyword evidence="3 7" id="KW-0378">Hydrolase</keyword>
<evidence type="ECO:0000256" key="2">
    <source>
        <dbReference type="ARBA" id="ARBA00022723"/>
    </source>
</evidence>